<evidence type="ECO:0008006" key="4">
    <source>
        <dbReference type="Google" id="ProtNLM"/>
    </source>
</evidence>
<evidence type="ECO:0000256" key="1">
    <source>
        <dbReference type="SAM" id="MobiDB-lite"/>
    </source>
</evidence>
<feature type="region of interest" description="Disordered" evidence="1">
    <location>
        <begin position="1"/>
        <end position="25"/>
    </location>
</feature>
<dbReference type="RefSeq" id="WP_129574492.1">
    <property type="nucleotide sequence ID" value="NZ_CP012672.1"/>
</dbReference>
<proteinExistence type="predicted"/>
<reference evidence="2 3" key="1">
    <citation type="submission" date="2015-09" db="EMBL/GenBank/DDBJ databases">
        <title>Sorangium comparison.</title>
        <authorList>
            <person name="Zaburannyi N."/>
            <person name="Bunk B."/>
            <person name="Overmann J."/>
            <person name="Mueller R."/>
        </authorList>
    </citation>
    <scope>NUCLEOTIDE SEQUENCE [LARGE SCALE GENOMIC DNA]</scope>
    <source>
        <strain evidence="2 3">So ce836</strain>
    </source>
</reference>
<name>A0A4P2QKE8_SORCE</name>
<protein>
    <recommendedName>
        <fullName evidence="4">RNA polymerase sigma-70 region 2 domain-containing protein</fullName>
    </recommendedName>
</protein>
<evidence type="ECO:0000313" key="2">
    <source>
        <dbReference type="EMBL" id="AUX30517.1"/>
    </source>
</evidence>
<dbReference type="AlphaFoldDB" id="A0A4P2QKE8"/>
<dbReference type="Proteomes" id="UP000295497">
    <property type="component" value="Chromosome"/>
</dbReference>
<dbReference type="EMBL" id="CP012672">
    <property type="protein sequence ID" value="AUX30517.1"/>
    <property type="molecule type" value="Genomic_DNA"/>
</dbReference>
<gene>
    <name evidence="2" type="ORF">SOCE836_026230</name>
</gene>
<evidence type="ECO:0000313" key="3">
    <source>
        <dbReference type="Proteomes" id="UP000295497"/>
    </source>
</evidence>
<organism evidence="2 3">
    <name type="scientific">Sorangium cellulosum</name>
    <name type="common">Polyangium cellulosum</name>
    <dbReference type="NCBI Taxonomy" id="56"/>
    <lineage>
        <taxon>Bacteria</taxon>
        <taxon>Pseudomonadati</taxon>
        <taxon>Myxococcota</taxon>
        <taxon>Polyangia</taxon>
        <taxon>Polyangiales</taxon>
        <taxon>Polyangiaceae</taxon>
        <taxon>Sorangium</taxon>
    </lineage>
</organism>
<sequence length="106" mass="11403">MKKRRRGAKRPPAAPTTPPTEVKPEAILAESRRLRAFLARCGVPACDLDDVLQECLIGAVVAAREGRYRPAPSSAQASALQRWLMGIAVHRTRSADPILSSSLCAA</sequence>
<accession>A0A4P2QKE8</accession>